<dbReference type="Pfam" id="PF02776">
    <property type="entry name" value="TPP_enzyme_N"/>
    <property type="match status" value="1"/>
</dbReference>
<dbReference type="InterPro" id="IPR029035">
    <property type="entry name" value="DHS-like_NAD/FAD-binding_dom"/>
</dbReference>
<evidence type="ECO:0000256" key="1">
    <source>
        <dbReference type="ARBA" id="ARBA00007812"/>
    </source>
</evidence>
<dbReference type="GO" id="GO:0050660">
    <property type="term" value="F:flavin adenine dinucleotide binding"/>
    <property type="evidence" value="ECO:0007669"/>
    <property type="project" value="TreeGrafter"/>
</dbReference>
<evidence type="ECO:0000313" key="8">
    <source>
        <dbReference type="Proteomes" id="UP000295008"/>
    </source>
</evidence>
<keyword evidence="8" id="KW-1185">Reference proteome</keyword>
<dbReference type="InterPro" id="IPR012001">
    <property type="entry name" value="Thiamin_PyroP_enz_TPP-bd_dom"/>
</dbReference>
<dbReference type="GO" id="GO:0005948">
    <property type="term" value="C:acetolactate synthase complex"/>
    <property type="evidence" value="ECO:0007669"/>
    <property type="project" value="TreeGrafter"/>
</dbReference>
<reference evidence="7 8" key="1">
    <citation type="submission" date="2019-03" db="EMBL/GenBank/DDBJ databases">
        <title>Genomic Encyclopedia of Type Strains, Phase IV (KMG-IV): sequencing the most valuable type-strain genomes for metagenomic binning, comparative biology and taxonomic classification.</title>
        <authorList>
            <person name="Goeker M."/>
        </authorList>
    </citation>
    <scope>NUCLEOTIDE SEQUENCE [LARGE SCALE GENOMIC DNA]</scope>
    <source>
        <strain evidence="7 8">LX-B</strain>
    </source>
</reference>
<evidence type="ECO:0000259" key="6">
    <source>
        <dbReference type="Pfam" id="PF02776"/>
    </source>
</evidence>
<protein>
    <submittedName>
        <fullName evidence="7">Pyruvate oxidase</fullName>
    </submittedName>
</protein>
<evidence type="ECO:0000313" key="7">
    <source>
        <dbReference type="EMBL" id="TCL71675.1"/>
    </source>
</evidence>
<dbReference type="Gene3D" id="3.40.50.970">
    <property type="match status" value="2"/>
</dbReference>
<dbReference type="CDD" id="cd00568">
    <property type="entry name" value="TPP_enzymes"/>
    <property type="match status" value="1"/>
</dbReference>
<evidence type="ECO:0000259" key="5">
    <source>
        <dbReference type="Pfam" id="PF02775"/>
    </source>
</evidence>
<gene>
    <name evidence="7" type="ORF">EDC14_1007139</name>
</gene>
<dbReference type="SUPFAM" id="SSF52518">
    <property type="entry name" value="Thiamin diphosphate-binding fold (THDP-binding)"/>
    <property type="match status" value="2"/>
</dbReference>
<dbReference type="EMBL" id="SLUN01000007">
    <property type="protein sequence ID" value="TCL71675.1"/>
    <property type="molecule type" value="Genomic_DNA"/>
</dbReference>
<dbReference type="GO" id="GO:0003984">
    <property type="term" value="F:acetolactate synthase activity"/>
    <property type="evidence" value="ECO:0007669"/>
    <property type="project" value="TreeGrafter"/>
</dbReference>
<dbReference type="GO" id="GO:0000287">
    <property type="term" value="F:magnesium ion binding"/>
    <property type="evidence" value="ECO:0007669"/>
    <property type="project" value="InterPro"/>
</dbReference>
<proteinExistence type="inferred from homology"/>
<dbReference type="RefSeq" id="WP_132013811.1">
    <property type="nucleotide sequence ID" value="NZ_SLUN01000007.1"/>
</dbReference>
<comment type="caution">
    <text evidence="7">The sequence shown here is derived from an EMBL/GenBank/DDBJ whole genome shotgun (WGS) entry which is preliminary data.</text>
</comment>
<dbReference type="Pfam" id="PF02775">
    <property type="entry name" value="TPP_enzyme_C"/>
    <property type="match status" value="1"/>
</dbReference>
<sequence length="539" mass="57705">MAAFPASRPKEGLAIKTVSDLILEQLAAYGVRFIFGVVGDAIFPLAEALARQQTIRFVPAAIETTAAMMAAFAAQLSGAPGVCIGTSGPGAANLVNGTGSALLDRVPLLCLTGQVAGSQLGNETKQYINQRQLFTAVTAASEMCIHPGSVVPVLSRLLNQALSGPGAVHLEIPVDILAHETDAMPIQPPPLQPSLNGTGAVQGGLDDILKRLEQAQRPLLVLGRGARDEGEAWAGFAADYGAGIIISQENKGMLPDRHPLVLGGIGEAYLPDCLGRCDQLLCVGEAVYEENYFPAATPVVRFTPSLSPSFQPYPVVRGDLAVILRKLREHFPHRLPREEWRKELDRCRQARLQLVESLPGPRHPAAVMRALAAVAPPDALIALDVGEFAYWFDLGFLAERQRVLLSNSWRSMGVALPAGIAACLLRPDRKTVALVGDGGLLMSLAELATVARYRLPLTILVLRNGCYGLEIQKMRQQKMTPYGTDLVLPDLIRLGEAFGIPAYRIDESSPAEAVLRQALAAGPALVDLEVDSVPLPYLK</sequence>
<dbReference type="PANTHER" id="PTHR18968">
    <property type="entry name" value="THIAMINE PYROPHOSPHATE ENZYMES"/>
    <property type="match status" value="1"/>
</dbReference>
<dbReference type="InterPro" id="IPR011766">
    <property type="entry name" value="TPP_enzyme_TPP-bd"/>
</dbReference>
<dbReference type="SUPFAM" id="SSF52467">
    <property type="entry name" value="DHS-like NAD/FAD-binding domain"/>
    <property type="match status" value="1"/>
</dbReference>
<comment type="similarity">
    <text evidence="1 3">Belongs to the TPP enzyme family.</text>
</comment>
<dbReference type="OrthoDB" id="4494979at2"/>
<dbReference type="InterPro" id="IPR000399">
    <property type="entry name" value="TPP-bd_CS"/>
</dbReference>
<dbReference type="GO" id="GO:0009097">
    <property type="term" value="P:isoleucine biosynthetic process"/>
    <property type="evidence" value="ECO:0007669"/>
    <property type="project" value="TreeGrafter"/>
</dbReference>
<evidence type="ECO:0000259" key="4">
    <source>
        <dbReference type="Pfam" id="PF00205"/>
    </source>
</evidence>
<dbReference type="PROSITE" id="PS00187">
    <property type="entry name" value="TPP_ENZYMES"/>
    <property type="match status" value="1"/>
</dbReference>
<dbReference type="GO" id="GO:0009099">
    <property type="term" value="P:L-valine biosynthetic process"/>
    <property type="evidence" value="ECO:0007669"/>
    <property type="project" value="TreeGrafter"/>
</dbReference>
<keyword evidence="7" id="KW-0670">Pyruvate</keyword>
<dbReference type="GO" id="GO:0030976">
    <property type="term" value="F:thiamine pyrophosphate binding"/>
    <property type="evidence" value="ECO:0007669"/>
    <property type="project" value="InterPro"/>
</dbReference>
<dbReference type="PANTHER" id="PTHR18968:SF129">
    <property type="entry name" value="ACETOLACTATE SYNTHASE"/>
    <property type="match status" value="1"/>
</dbReference>
<dbReference type="InterPro" id="IPR029061">
    <property type="entry name" value="THDP-binding"/>
</dbReference>
<name>A0A4R1RY25_HYDET</name>
<organism evidence="7 8">
    <name type="scientific">Hydrogenispora ethanolica</name>
    <dbReference type="NCBI Taxonomy" id="1082276"/>
    <lineage>
        <taxon>Bacteria</taxon>
        <taxon>Bacillati</taxon>
        <taxon>Bacillota</taxon>
        <taxon>Hydrogenispora</taxon>
    </lineage>
</organism>
<dbReference type="Gene3D" id="3.40.50.1220">
    <property type="entry name" value="TPP-binding domain"/>
    <property type="match status" value="1"/>
</dbReference>
<accession>A0A4R1RY25</accession>
<evidence type="ECO:0000256" key="2">
    <source>
        <dbReference type="ARBA" id="ARBA00023052"/>
    </source>
</evidence>
<dbReference type="InterPro" id="IPR012000">
    <property type="entry name" value="Thiamin_PyroP_enz_cen_dom"/>
</dbReference>
<dbReference type="AlphaFoldDB" id="A0A4R1RY25"/>
<feature type="domain" description="Thiamine pyrophosphate enzyme central" evidence="4">
    <location>
        <begin position="206"/>
        <end position="288"/>
    </location>
</feature>
<dbReference type="Proteomes" id="UP000295008">
    <property type="component" value="Unassembled WGS sequence"/>
</dbReference>
<keyword evidence="2 3" id="KW-0786">Thiamine pyrophosphate</keyword>
<feature type="domain" description="Thiamine pyrophosphate enzyme TPP-binding" evidence="5">
    <location>
        <begin position="384"/>
        <end position="527"/>
    </location>
</feature>
<evidence type="ECO:0000256" key="3">
    <source>
        <dbReference type="RuleBase" id="RU362132"/>
    </source>
</evidence>
<dbReference type="Pfam" id="PF00205">
    <property type="entry name" value="TPP_enzyme_M"/>
    <property type="match status" value="1"/>
</dbReference>
<dbReference type="InterPro" id="IPR045229">
    <property type="entry name" value="TPP_enz"/>
</dbReference>
<feature type="domain" description="Thiamine pyrophosphate enzyme N-terminal TPP-binding" evidence="6">
    <location>
        <begin position="17"/>
        <end position="130"/>
    </location>
</feature>